<keyword evidence="4" id="KW-0472">Membrane</keyword>
<evidence type="ECO:0000256" key="5">
    <source>
        <dbReference type="SAM" id="MobiDB-lite"/>
    </source>
</evidence>
<proteinExistence type="predicted"/>
<dbReference type="EMBL" id="SHNN01000001">
    <property type="protein sequence ID" value="MCX2979325.1"/>
    <property type="molecule type" value="Genomic_DNA"/>
</dbReference>
<keyword evidence="2" id="KW-0812">Transmembrane</keyword>
<dbReference type="Gene3D" id="3.30.1150.10">
    <property type="match status" value="1"/>
</dbReference>
<dbReference type="InterPro" id="IPR006260">
    <property type="entry name" value="TonB/TolA_C"/>
</dbReference>
<keyword evidence="7" id="KW-1185">Reference proteome</keyword>
<reference evidence="6" key="1">
    <citation type="submission" date="2019-02" db="EMBL/GenBank/DDBJ databases">
        <authorList>
            <person name="Li S.-H."/>
        </authorList>
    </citation>
    <scope>NUCLEOTIDE SEQUENCE</scope>
    <source>
        <strain evidence="6">IMCC14734</strain>
    </source>
</reference>
<evidence type="ECO:0000256" key="1">
    <source>
        <dbReference type="ARBA" id="ARBA00004167"/>
    </source>
</evidence>
<feature type="compositionally biased region" description="Pro residues" evidence="5">
    <location>
        <begin position="67"/>
        <end position="85"/>
    </location>
</feature>
<evidence type="ECO:0000256" key="2">
    <source>
        <dbReference type="ARBA" id="ARBA00022692"/>
    </source>
</evidence>
<accession>A0ABT3TBV1</accession>
<comment type="caution">
    <text evidence="6">The sequence shown here is derived from an EMBL/GenBank/DDBJ whole genome shotgun (WGS) entry which is preliminary data.</text>
</comment>
<dbReference type="NCBIfam" id="TIGR01352">
    <property type="entry name" value="tonB_Cterm"/>
    <property type="match status" value="1"/>
</dbReference>
<comment type="subcellular location">
    <subcellularLocation>
        <location evidence="1">Membrane</location>
        <topology evidence="1">Single-pass membrane protein</topology>
    </subcellularLocation>
</comment>
<evidence type="ECO:0000256" key="4">
    <source>
        <dbReference type="ARBA" id="ARBA00023136"/>
    </source>
</evidence>
<feature type="compositionally biased region" description="Basic and acidic residues" evidence="5">
    <location>
        <begin position="89"/>
        <end position="98"/>
    </location>
</feature>
<evidence type="ECO:0000313" key="7">
    <source>
        <dbReference type="Proteomes" id="UP001143362"/>
    </source>
</evidence>
<protein>
    <submittedName>
        <fullName evidence="6">TonB family protein</fullName>
    </submittedName>
</protein>
<dbReference type="SUPFAM" id="SSF74653">
    <property type="entry name" value="TolA/TonB C-terminal domain"/>
    <property type="match status" value="1"/>
</dbReference>
<sequence>MTMNWSSRSQVTEPTVLVPKHIQARLIDAEMLKPKKVKKAAAPPAKRVVASKPVAKPKAATVKSKPKPVPKVAPKPEPVVVPQPAQPSAEERRAAARDELSQALAAEDVLLEEASDRDIASSYVSLISQTVQNNWSRPPSARNGMEAELIIQLVPTGEVVSVTIARSSGHMAFDRSAVNAVQKAGRFEELQQMPPRIFERSFRQFRLLFKPEDLRY</sequence>
<dbReference type="Pfam" id="PF13103">
    <property type="entry name" value="TonB_2"/>
    <property type="match status" value="1"/>
</dbReference>
<feature type="region of interest" description="Disordered" evidence="5">
    <location>
        <begin position="35"/>
        <end position="98"/>
    </location>
</feature>
<evidence type="ECO:0000256" key="3">
    <source>
        <dbReference type="ARBA" id="ARBA00022989"/>
    </source>
</evidence>
<evidence type="ECO:0000313" key="6">
    <source>
        <dbReference type="EMBL" id="MCX2979325.1"/>
    </source>
</evidence>
<keyword evidence="3" id="KW-1133">Transmembrane helix</keyword>
<feature type="compositionally biased region" description="Low complexity" evidence="5">
    <location>
        <begin position="40"/>
        <end position="63"/>
    </location>
</feature>
<name>A0ABT3TBV1_9GAMM</name>
<dbReference type="Proteomes" id="UP001143362">
    <property type="component" value="Unassembled WGS sequence"/>
</dbReference>
<gene>
    <name evidence="6" type="ORF">EYC98_00435</name>
</gene>
<organism evidence="6 7">
    <name type="scientific">Candidatus Litorirhabdus singularis</name>
    <dbReference type="NCBI Taxonomy" id="2518993"/>
    <lineage>
        <taxon>Bacteria</taxon>
        <taxon>Pseudomonadati</taxon>
        <taxon>Pseudomonadota</taxon>
        <taxon>Gammaproteobacteria</taxon>
        <taxon>Cellvibrionales</taxon>
        <taxon>Halieaceae</taxon>
        <taxon>Candidatus Litorirhabdus</taxon>
    </lineage>
</organism>